<keyword evidence="3" id="KW-1185">Reference proteome</keyword>
<accession>A0ABY7YKN5</accession>
<organism evidence="2 3">
    <name type="scientific">Devosia algicola</name>
    <dbReference type="NCBI Taxonomy" id="3026418"/>
    <lineage>
        <taxon>Bacteria</taxon>
        <taxon>Pseudomonadati</taxon>
        <taxon>Pseudomonadota</taxon>
        <taxon>Alphaproteobacteria</taxon>
        <taxon>Hyphomicrobiales</taxon>
        <taxon>Devosiaceae</taxon>
        <taxon>Devosia</taxon>
    </lineage>
</organism>
<keyword evidence="1" id="KW-1133">Transmembrane helix</keyword>
<evidence type="ECO:0000313" key="3">
    <source>
        <dbReference type="Proteomes" id="UP001220530"/>
    </source>
</evidence>
<dbReference type="EMBL" id="CP118246">
    <property type="protein sequence ID" value="WDR01868.1"/>
    <property type="molecule type" value="Genomic_DNA"/>
</dbReference>
<feature type="transmembrane region" description="Helical" evidence="1">
    <location>
        <begin position="13"/>
        <end position="31"/>
    </location>
</feature>
<gene>
    <name evidence="2" type="ORF">PSQ19_14270</name>
</gene>
<dbReference type="Proteomes" id="UP001220530">
    <property type="component" value="Chromosome"/>
</dbReference>
<name>A0ABY7YKN5_9HYPH</name>
<protein>
    <submittedName>
        <fullName evidence="2">Uncharacterized protein</fullName>
    </submittedName>
</protein>
<sequence length="90" mass="9991">MGGSLNLVPTGKIILLFGTLAHRVWVVTLRFRIQILERVRGATVPPGMQSSTPNDRVAWKFWAIARLKMVLLGENGAVLGNQTLMQIHDI</sequence>
<dbReference type="RefSeq" id="WP_282218278.1">
    <property type="nucleotide sequence ID" value="NZ_CP118246.1"/>
</dbReference>
<reference evidence="2 3" key="1">
    <citation type="submission" date="2023-02" db="EMBL/GenBank/DDBJ databases">
        <title>Devosia algicola sp. nov., isolated from the phycosphere of marine algae.</title>
        <authorList>
            <person name="Kim J.M."/>
            <person name="Lee J.K."/>
            <person name="Choi B.J."/>
            <person name="Bayburt H."/>
            <person name="Jeon C.O."/>
        </authorList>
    </citation>
    <scope>NUCLEOTIDE SEQUENCE [LARGE SCALE GENOMIC DNA]</scope>
    <source>
        <strain evidence="2 3">G20-9</strain>
    </source>
</reference>
<evidence type="ECO:0000256" key="1">
    <source>
        <dbReference type="SAM" id="Phobius"/>
    </source>
</evidence>
<evidence type="ECO:0000313" key="2">
    <source>
        <dbReference type="EMBL" id="WDR01868.1"/>
    </source>
</evidence>
<keyword evidence="1" id="KW-0812">Transmembrane</keyword>
<keyword evidence="1" id="KW-0472">Membrane</keyword>
<proteinExistence type="predicted"/>